<gene>
    <name evidence="2" type="ORF">INP94_08465</name>
</gene>
<dbReference type="EMBL" id="CP063120">
    <property type="protein sequence ID" value="QOR18365.1"/>
    <property type="molecule type" value="Genomic_DNA"/>
</dbReference>
<dbReference type="RefSeq" id="WP_197544288.1">
    <property type="nucleotide sequence ID" value="NZ_CP063120.1"/>
</dbReference>
<dbReference type="AlphaFoldDB" id="A0A7M1NZG2"/>
<organism evidence="2 3">
    <name type="scientific">Haemophilus parainfluenzae</name>
    <dbReference type="NCBI Taxonomy" id="729"/>
    <lineage>
        <taxon>Bacteria</taxon>
        <taxon>Pseudomonadati</taxon>
        <taxon>Pseudomonadota</taxon>
        <taxon>Gammaproteobacteria</taxon>
        <taxon>Pasteurellales</taxon>
        <taxon>Pasteurellaceae</taxon>
        <taxon>Haemophilus</taxon>
    </lineage>
</organism>
<dbReference type="InterPro" id="IPR011856">
    <property type="entry name" value="tRNA_endonuc-like_dom_sf"/>
</dbReference>
<dbReference type="GO" id="GO:0003676">
    <property type="term" value="F:nucleic acid binding"/>
    <property type="evidence" value="ECO:0007669"/>
    <property type="project" value="InterPro"/>
</dbReference>
<evidence type="ECO:0000313" key="3">
    <source>
        <dbReference type="Proteomes" id="UP000595009"/>
    </source>
</evidence>
<proteinExistence type="predicted"/>
<evidence type="ECO:0000259" key="1">
    <source>
        <dbReference type="Pfam" id="PF18899"/>
    </source>
</evidence>
<dbReference type="Pfam" id="PF18899">
    <property type="entry name" value="DUF5655"/>
    <property type="match status" value="1"/>
</dbReference>
<dbReference type="Gene3D" id="3.40.1350.10">
    <property type="match status" value="1"/>
</dbReference>
<dbReference type="InterPro" id="IPR043714">
    <property type="entry name" value="DUF5655"/>
</dbReference>
<sequence length="302" mass="35147">MKIFTSQKGILAQLKQGKFKLEKDIQNLFEHNLSLLTGYIFIRSEFSIKNSRTDTLAFDPEAKAFVIIEYKRQQNSSVVDQGISYLNLMLEYKADFLIEYNETQSKPLKRSDIDWSQSKVIFVSPSFNDFQIQATNFKDLPIELWEVNCFDNEIITVNLINKSKSAPNIKTVTTEETKELSTLKEIKVYQEDDHLNDKPDFIQELYETYKQAILNLEPNIEVVPRKRYIAFKKDKNIVDIGIQKKALKLWINLPYGELDDPKKLAKNVEDTGHWGNGDYEISTDSTQYLEYIMSLIKQAVKD</sequence>
<evidence type="ECO:0000313" key="2">
    <source>
        <dbReference type="EMBL" id="QOR18365.1"/>
    </source>
</evidence>
<dbReference type="Proteomes" id="UP000595009">
    <property type="component" value="Chromosome"/>
</dbReference>
<name>A0A7M1NZG2_HAEPA</name>
<reference evidence="2 3" key="1">
    <citation type="submission" date="2020-10" db="EMBL/GenBank/DDBJ databases">
        <title>Genomic diversity and antimicrobial resistance of Haemophilus colonising the airways of young children with cystic fibrosis.</title>
        <authorList>
            <person name="Watts S.C."/>
            <person name="Judd L.M."/>
            <person name="Carzino R."/>
            <person name="Ranganathan S."/>
            <person name="Holt K.E."/>
        </authorList>
    </citation>
    <scope>NUCLEOTIDE SEQUENCE [LARGE SCALE GENOMIC DNA]</scope>
    <source>
        <strain evidence="2 3">M1C137_2</strain>
    </source>
</reference>
<accession>A0A7M1NZG2</accession>
<feature type="domain" description="DUF5655" evidence="1">
    <location>
        <begin position="191"/>
        <end position="299"/>
    </location>
</feature>
<protein>
    <recommendedName>
        <fullName evidence="1">DUF5655 domain-containing protein</fullName>
    </recommendedName>
</protein>